<dbReference type="InterPro" id="IPR036412">
    <property type="entry name" value="HAD-like_sf"/>
</dbReference>
<dbReference type="Gene3D" id="3.40.50.1000">
    <property type="entry name" value="HAD superfamily/HAD-like"/>
    <property type="match status" value="1"/>
</dbReference>
<evidence type="ECO:0000313" key="1">
    <source>
        <dbReference type="EMBL" id="PIV71329.1"/>
    </source>
</evidence>
<comment type="caution">
    <text evidence="1">The sequence shown here is derived from an EMBL/GenBank/DDBJ whole genome shotgun (WGS) entry which is preliminary data.</text>
</comment>
<dbReference type="AlphaFoldDB" id="A0A2M7EL74"/>
<dbReference type="Pfam" id="PF08282">
    <property type="entry name" value="Hydrolase_3"/>
    <property type="match status" value="1"/>
</dbReference>
<dbReference type="Gene3D" id="3.30.1240.10">
    <property type="match status" value="1"/>
</dbReference>
<dbReference type="Proteomes" id="UP000228762">
    <property type="component" value="Unassembled WGS sequence"/>
</dbReference>
<dbReference type="SFLD" id="SFLDS00003">
    <property type="entry name" value="Haloacid_Dehalogenase"/>
    <property type="match status" value="1"/>
</dbReference>
<sequence length="252" mass="28094">MQYKALIFDLDGTAIDTKQNASPSKRLLETIAHANDKVILACATGRSFGNAQRVLLEMGITHPCIIFGGSQILNPQTGEVLWKKEIAAKQVNKIVSLCKEYPCDFYFTDDMEPTHYHEVATRIKPESIVYVKDIKIQYVPIMLKKLEQVSGVVAHVTNSWVEGCKDLHITHVDATKKNALQQWLKLLNLKKENVIAVGDSGNDIPLFESAGLKVAMGNSTEDLKSKADFVTKNVENDGLAYVIEKYILQESD</sequence>
<reference evidence="2" key="1">
    <citation type="submission" date="2017-09" db="EMBL/GenBank/DDBJ databases">
        <title>Depth-based differentiation of microbial function through sediment-hosted aquifers and enrichment of novel symbionts in the deep terrestrial subsurface.</title>
        <authorList>
            <person name="Probst A.J."/>
            <person name="Ladd B."/>
            <person name="Jarett J.K."/>
            <person name="Geller-Mcgrath D.E."/>
            <person name="Sieber C.M.K."/>
            <person name="Emerson J.B."/>
            <person name="Anantharaman K."/>
            <person name="Thomas B.C."/>
            <person name="Malmstrom R."/>
            <person name="Stieglmeier M."/>
            <person name="Klingl A."/>
            <person name="Woyke T."/>
            <person name="Ryan C.M."/>
            <person name="Banfield J.F."/>
        </authorList>
    </citation>
    <scope>NUCLEOTIDE SEQUENCE [LARGE SCALE GENOMIC DNA]</scope>
</reference>
<organism evidence="1 2">
    <name type="scientific">Candidatus Roizmanbacteria bacterium CG17_big_fil_post_rev_8_21_14_2_50_39_7</name>
    <dbReference type="NCBI Taxonomy" id="1974858"/>
    <lineage>
        <taxon>Bacteria</taxon>
        <taxon>Candidatus Roizmaniibacteriota</taxon>
    </lineage>
</organism>
<proteinExistence type="predicted"/>
<protein>
    <recommendedName>
        <fullName evidence="3">Cof-type HAD-IIB family hydrolase</fullName>
    </recommendedName>
</protein>
<dbReference type="SFLD" id="SFLDG01140">
    <property type="entry name" value="C2.B:_Phosphomannomutase_and_P"/>
    <property type="match status" value="1"/>
</dbReference>
<accession>A0A2M7EL74</accession>
<evidence type="ECO:0000313" key="2">
    <source>
        <dbReference type="Proteomes" id="UP000228762"/>
    </source>
</evidence>
<dbReference type="InterPro" id="IPR006379">
    <property type="entry name" value="HAD-SF_hydro_IIB"/>
</dbReference>
<dbReference type="NCBIfam" id="TIGR01484">
    <property type="entry name" value="HAD-SF-IIB"/>
    <property type="match status" value="1"/>
</dbReference>
<dbReference type="PANTHER" id="PTHR10000">
    <property type="entry name" value="PHOSPHOSERINE PHOSPHATASE"/>
    <property type="match status" value="1"/>
</dbReference>
<dbReference type="GO" id="GO:0005829">
    <property type="term" value="C:cytosol"/>
    <property type="evidence" value="ECO:0007669"/>
    <property type="project" value="TreeGrafter"/>
</dbReference>
<dbReference type="PANTHER" id="PTHR10000:SF8">
    <property type="entry name" value="HAD SUPERFAMILY HYDROLASE-LIKE, TYPE 3"/>
    <property type="match status" value="1"/>
</dbReference>
<gene>
    <name evidence="1" type="ORF">COW57_00120</name>
</gene>
<evidence type="ECO:0008006" key="3">
    <source>
        <dbReference type="Google" id="ProtNLM"/>
    </source>
</evidence>
<name>A0A2M7EL74_9BACT</name>
<dbReference type="SUPFAM" id="SSF56784">
    <property type="entry name" value="HAD-like"/>
    <property type="match status" value="1"/>
</dbReference>
<dbReference type="GO" id="GO:0000287">
    <property type="term" value="F:magnesium ion binding"/>
    <property type="evidence" value="ECO:0007669"/>
    <property type="project" value="TreeGrafter"/>
</dbReference>
<dbReference type="InterPro" id="IPR023214">
    <property type="entry name" value="HAD_sf"/>
</dbReference>
<dbReference type="GO" id="GO:0016791">
    <property type="term" value="F:phosphatase activity"/>
    <property type="evidence" value="ECO:0007669"/>
    <property type="project" value="TreeGrafter"/>
</dbReference>
<dbReference type="EMBL" id="PFEV01000005">
    <property type="protein sequence ID" value="PIV71329.1"/>
    <property type="molecule type" value="Genomic_DNA"/>
</dbReference>